<dbReference type="RefSeq" id="WP_344615294.1">
    <property type="nucleotide sequence ID" value="NZ_BAAARV010000046.1"/>
</dbReference>
<gene>
    <name evidence="1" type="ORF">GCM10010170_053880</name>
</gene>
<organism evidence="1 2">
    <name type="scientific">Dactylosporangium salmoneum</name>
    <dbReference type="NCBI Taxonomy" id="53361"/>
    <lineage>
        <taxon>Bacteria</taxon>
        <taxon>Bacillati</taxon>
        <taxon>Actinomycetota</taxon>
        <taxon>Actinomycetes</taxon>
        <taxon>Micromonosporales</taxon>
        <taxon>Micromonosporaceae</taxon>
        <taxon>Dactylosporangium</taxon>
    </lineage>
</organism>
<accession>A0ABN3GSD3</accession>
<dbReference type="Pfam" id="PF11392">
    <property type="entry name" value="AllH"/>
    <property type="match status" value="1"/>
</dbReference>
<comment type="caution">
    <text evidence="1">The sequence shown here is derived from an EMBL/GenBank/DDBJ whole genome shotgun (WGS) entry which is preliminary data.</text>
</comment>
<evidence type="ECO:0000313" key="1">
    <source>
        <dbReference type="EMBL" id="GAA2359559.1"/>
    </source>
</evidence>
<dbReference type="InterPro" id="IPR021530">
    <property type="entry name" value="AllH-like"/>
</dbReference>
<evidence type="ECO:0000313" key="2">
    <source>
        <dbReference type="Proteomes" id="UP001501444"/>
    </source>
</evidence>
<proteinExistence type="predicted"/>
<protein>
    <recommendedName>
        <fullName evidence="3">DUF2877 domain-containing protein</fullName>
    </recommendedName>
</protein>
<reference evidence="1 2" key="1">
    <citation type="journal article" date="2019" name="Int. J. Syst. Evol. Microbiol.">
        <title>The Global Catalogue of Microorganisms (GCM) 10K type strain sequencing project: providing services to taxonomists for standard genome sequencing and annotation.</title>
        <authorList>
            <consortium name="The Broad Institute Genomics Platform"/>
            <consortium name="The Broad Institute Genome Sequencing Center for Infectious Disease"/>
            <person name="Wu L."/>
            <person name="Ma J."/>
        </authorList>
    </citation>
    <scope>NUCLEOTIDE SEQUENCE [LARGE SCALE GENOMIC DNA]</scope>
    <source>
        <strain evidence="1 2">JCM 3272</strain>
    </source>
</reference>
<dbReference type="EMBL" id="BAAARV010000046">
    <property type="protein sequence ID" value="GAA2359559.1"/>
    <property type="molecule type" value="Genomic_DNA"/>
</dbReference>
<keyword evidence="2" id="KW-1185">Reference proteome</keyword>
<name>A0ABN3GSD3_9ACTN</name>
<sequence>MAVSHGELVPSTCAGTVHSVYRSTVNLAVTRGAPAALTHDAAPFLVTLATADLADQPCTVRLRDLPDARPGSPFRIEDGTLHLGDATVPLRDGARWRAAKPAELGRALREGRHGLPARLAVVRDAAERRCAEVVTVLAPFSDPDRYSAGWVRRLVGLGPGLTPSGDDVLVGALLGERLVAAAFGPGAAGGLPARVLGTLERTGDVSAHLLRLAAYGHFSAPLLGLAAALPDPARDLDAALDTALSVGASSGADAAYGLVAALADLLADACLTA</sequence>
<dbReference type="Proteomes" id="UP001501444">
    <property type="component" value="Unassembled WGS sequence"/>
</dbReference>
<evidence type="ECO:0008006" key="3">
    <source>
        <dbReference type="Google" id="ProtNLM"/>
    </source>
</evidence>